<proteinExistence type="predicted"/>
<keyword evidence="3" id="KW-1185">Reference proteome</keyword>
<organism evidence="2 3">
    <name type="scientific">Mycena metata</name>
    <dbReference type="NCBI Taxonomy" id="1033252"/>
    <lineage>
        <taxon>Eukaryota</taxon>
        <taxon>Fungi</taxon>
        <taxon>Dikarya</taxon>
        <taxon>Basidiomycota</taxon>
        <taxon>Agaricomycotina</taxon>
        <taxon>Agaricomycetes</taxon>
        <taxon>Agaricomycetidae</taxon>
        <taxon>Agaricales</taxon>
        <taxon>Marasmiineae</taxon>
        <taxon>Mycenaceae</taxon>
        <taxon>Mycena</taxon>
    </lineage>
</organism>
<feature type="compositionally biased region" description="Low complexity" evidence="1">
    <location>
        <begin position="303"/>
        <end position="313"/>
    </location>
</feature>
<accession>A0AAD7NAK3</accession>
<protein>
    <submittedName>
        <fullName evidence="2">Uncharacterized protein</fullName>
    </submittedName>
</protein>
<evidence type="ECO:0000256" key="1">
    <source>
        <dbReference type="SAM" id="MobiDB-lite"/>
    </source>
</evidence>
<dbReference type="AlphaFoldDB" id="A0AAD7NAK3"/>
<sequence length="474" mass="51763">MANGAWSRLRDTAHRGFNTISSLVSHEMEVEGGRWLNSKWLNIFAAEEFYWSVESAQQRLYSGKCVRGHTGYKVCVPRPSLPPLPLTLHLDIARPPCPSPRSPPSGSSVIVYAAVHAHTAAPRTHADSTQSPSPDAPRLHPHPSNPPSFTLPSSFPALAYTVAPRLHRTSAPTVESSAGSTKLALRATLCVRVESPRSPRLYPHLPHLSLVFTLSLPPFPRRSPPWVECRPPGLALGNAAALCTCTSSPHAIPRLHPHLPRLSVGPRGTRPRTAASTGAGAMHVHVARDRAPTLVSFIRRSASPSSRNVRPLPSSSPPSIPFPSPSPYRTACPSLRHQTCAPGNAPVRVRAESPRTLQRSARVSRRLGFVQTRRACARRCRVVHPHLLLLPLPVPLLVSPSIPSPSQVHTTPHVTPYVDLEYNLFAELSVGFPLVKNQDGAQSSRETSLTWRGTWAWGLREIEGLVTARKQMKL</sequence>
<evidence type="ECO:0000313" key="3">
    <source>
        <dbReference type="Proteomes" id="UP001215598"/>
    </source>
</evidence>
<gene>
    <name evidence="2" type="ORF">B0H16DRAFT_1836919</name>
</gene>
<feature type="region of interest" description="Disordered" evidence="1">
    <location>
        <begin position="121"/>
        <end position="147"/>
    </location>
</feature>
<name>A0AAD7NAK3_9AGAR</name>
<comment type="caution">
    <text evidence="2">The sequence shown here is derived from an EMBL/GenBank/DDBJ whole genome shotgun (WGS) entry which is preliminary data.</text>
</comment>
<reference evidence="2" key="1">
    <citation type="submission" date="2023-03" db="EMBL/GenBank/DDBJ databases">
        <title>Massive genome expansion in bonnet fungi (Mycena s.s.) driven by repeated elements and novel gene families across ecological guilds.</title>
        <authorList>
            <consortium name="Lawrence Berkeley National Laboratory"/>
            <person name="Harder C.B."/>
            <person name="Miyauchi S."/>
            <person name="Viragh M."/>
            <person name="Kuo A."/>
            <person name="Thoen E."/>
            <person name="Andreopoulos B."/>
            <person name="Lu D."/>
            <person name="Skrede I."/>
            <person name="Drula E."/>
            <person name="Henrissat B."/>
            <person name="Morin E."/>
            <person name="Kohler A."/>
            <person name="Barry K."/>
            <person name="LaButti K."/>
            <person name="Morin E."/>
            <person name="Salamov A."/>
            <person name="Lipzen A."/>
            <person name="Mereny Z."/>
            <person name="Hegedus B."/>
            <person name="Baldrian P."/>
            <person name="Stursova M."/>
            <person name="Weitz H."/>
            <person name="Taylor A."/>
            <person name="Grigoriev I.V."/>
            <person name="Nagy L.G."/>
            <person name="Martin F."/>
            <person name="Kauserud H."/>
        </authorList>
    </citation>
    <scope>NUCLEOTIDE SEQUENCE</scope>
    <source>
        <strain evidence="2">CBHHK182m</strain>
    </source>
</reference>
<evidence type="ECO:0000313" key="2">
    <source>
        <dbReference type="EMBL" id="KAJ7752695.1"/>
    </source>
</evidence>
<dbReference type="EMBL" id="JARKIB010000058">
    <property type="protein sequence ID" value="KAJ7752695.1"/>
    <property type="molecule type" value="Genomic_DNA"/>
</dbReference>
<feature type="compositionally biased region" description="Pro residues" evidence="1">
    <location>
        <begin position="314"/>
        <end position="326"/>
    </location>
</feature>
<feature type="region of interest" description="Disordered" evidence="1">
    <location>
        <begin position="256"/>
        <end position="281"/>
    </location>
</feature>
<feature type="region of interest" description="Disordered" evidence="1">
    <location>
        <begin position="302"/>
        <end position="328"/>
    </location>
</feature>
<dbReference type="Proteomes" id="UP001215598">
    <property type="component" value="Unassembled WGS sequence"/>
</dbReference>